<keyword evidence="3" id="KW-1185">Reference proteome</keyword>
<evidence type="ECO:0008006" key="4">
    <source>
        <dbReference type="Google" id="ProtNLM"/>
    </source>
</evidence>
<gene>
    <name evidence="2" type="ORF">ACU52_07170</name>
</gene>
<evidence type="ECO:0000256" key="1">
    <source>
        <dbReference type="SAM" id="MobiDB-lite"/>
    </source>
</evidence>
<evidence type="ECO:0000313" key="2">
    <source>
        <dbReference type="EMBL" id="KOO68611.1"/>
    </source>
</evidence>
<feature type="region of interest" description="Disordered" evidence="1">
    <location>
        <begin position="1"/>
        <end position="35"/>
    </location>
</feature>
<comment type="caution">
    <text evidence="2">The sequence shown here is derived from an EMBL/GenBank/DDBJ whole genome shotgun (WGS) entry which is preliminary data.</text>
</comment>
<dbReference type="OrthoDB" id="9801456at2"/>
<feature type="compositionally biased region" description="Basic and acidic residues" evidence="1">
    <location>
        <begin position="16"/>
        <end position="35"/>
    </location>
</feature>
<dbReference type="Proteomes" id="UP000036951">
    <property type="component" value="Unassembled WGS sequence"/>
</dbReference>
<evidence type="ECO:0000313" key="3">
    <source>
        <dbReference type="Proteomes" id="UP000036951"/>
    </source>
</evidence>
<name>A0A8E1QXK0_9BACT</name>
<sequence>MSTDNLTKILTTTTERLSKPESHKELFHRHRDGDRLPSGKTLKEIIELSRSILCPGYYGKPTVNIRTITYHIGINIERLHKLLSDQIAAGLCFVAQKT</sequence>
<feature type="compositionally biased region" description="Low complexity" evidence="1">
    <location>
        <begin position="1"/>
        <end position="15"/>
    </location>
</feature>
<dbReference type="AlphaFoldDB" id="A0A8E1QXK0"/>
<dbReference type="EMBL" id="LFQU01000011">
    <property type="protein sequence ID" value="KOO68611.1"/>
    <property type="molecule type" value="Genomic_DNA"/>
</dbReference>
<organism evidence="2 3">
    <name type="scientific">Xylanibacter rarus</name>
    <dbReference type="NCBI Taxonomy" id="1676614"/>
    <lineage>
        <taxon>Bacteria</taxon>
        <taxon>Pseudomonadati</taxon>
        <taxon>Bacteroidota</taxon>
        <taxon>Bacteroidia</taxon>
        <taxon>Bacteroidales</taxon>
        <taxon>Prevotellaceae</taxon>
        <taxon>Xylanibacter</taxon>
    </lineage>
</organism>
<reference evidence="2 3" key="1">
    <citation type="submission" date="2015-06" db="EMBL/GenBank/DDBJ databases">
        <title>Prevotella sp. 109, sp. nov., a novel member of the family Prevotellaceae isolated from human faeces.</title>
        <authorList>
            <person name="Shkoporov A.N."/>
            <person name="Chaplin A.V."/>
            <person name="Kafarskaia L.I."/>
            <person name="Efimov B.A."/>
        </authorList>
    </citation>
    <scope>NUCLEOTIDE SEQUENCE [LARGE SCALE GENOMIC DNA]</scope>
    <source>
        <strain evidence="2 3">109</strain>
    </source>
</reference>
<accession>A0A8E1QXK0</accession>
<dbReference type="Gene3D" id="1.10.3130.10">
    <property type="entry name" value="serine acetyltransferase, domain 1"/>
    <property type="match status" value="1"/>
</dbReference>
<dbReference type="InterPro" id="IPR042122">
    <property type="entry name" value="Ser_AcTrfase_N_sf"/>
</dbReference>
<proteinExistence type="predicted"/>
<protein>
    <recommendedName>
        <fullName evidence="4">Serine acetyltransferase</fullName>
    </recommendedName>
</protein>